<evidence type="ECO:0000256" key="2">
    <source>
        <dbReference type="ARBA" id="ARBA00022737"/>
    </source>
</evidence>
<dbReference type="VEuPathDB" id="FungiDB:TAPDE_001666"/>
<keyword evidence="6" id="KW-0131">Cell cycle</keyword>
<keyword evidence="6" id="KW-0132">Cell division</keyword>
<keyword evidence="1 3" id="KW-0853">WD repeat</keyword>
<dbReference type="InterPro" id="IPR001680">
    <property type="entry name" value="WD40_rpt"/>
</dbReference>
<feature type="repeat" description="WD" evidence="3">
    <location>
        <begin position="678"/>
        <end position="719"/>
    </location>
</feature>
<feature type="region of interest" description="Disordered" evidence="4">
    <location>
        <begin position="124"/>
        <end position="221"/>
    </location>
</feature>
<feature type="repeat" description="WD" evidence="3">
    <location>
        <begin position="567"/>
        <end position="608"/>
    </location>
</feature>
<dbReference type="Gene3D" id="2.130.10.10">
    <property type="entry name" value="YVTN repeat-like/Quinoprotein amine dehydrogenase"/>
    <property type="match status" value="1"/>
</dbReference>
<evidence type="ECO:0000313" key="6">
    <source>
        <dbReference type="EMBL" id="CCG81807.1"/>
    </source>
</evidence>
<feature type="repeat" description="WD" evidence="3">
    <location>
        <begin position="638"/>
        <end position="677"/>
    </location>
</feature>
<dbReference type="InterPro" id="IPR015943">
    <property type="entry name" value="WD40/YVTN_repeat-like_dom_sf"/>
</dbReference>
<evidence type="ECO:0000259" key="5">
    <source>
        <dbReference type="PROSITE" id="PS50181"/>
    </source>
</evidence>
<feature type="compositionally biased region" description="Polar residues" evidence="4">
    <location>
        <begin position="124"/>
        <end position="135"/>
    </location>
</feature>
<dbReference type="OrthoDB" id="190105at2759"/>
<feature type="compositionally biased region" description="Basic and acidic residues" evidence="4">
    <location>
        <begin position="145"/>
        <end position="164"/>
    </location>
</feature>
<dbReference type="SMART" id="SM00256">
    <property type="entry name" value="FBOX"/>
    <property type="match status" value="1"/>
</dbReference>
<dbReference type="SUPFAM" id="SSF50978">
    <property type="entry name" value="WD40 repeat-like"/>
    <property type="match status" value="1"/>
</dbReference>
<comment type="caution">
    <text evidence="6">The sequence shown here is derived from an EMBL/GenBank/DDBJ whole genome shotgun (WGS) entry which is preliminary data.</text>
</comment>
<feature type="compositionally biased region" description="Basic and acidic residues" evidence="4">
    <location>
        <begin position="173"/>
        <end position="187"/>
    </location>
</feature>
<name>R4XEL2_TAPDE</name>
<dbReference type="PROSITE" id="PS50082">
    <property type="entry name" value="WD_REPEATS_2"/>
    <property type="match status" value="6"/>
</dbReference>
<evidence type="ECO:0000256" key="3">
    <source>
        <dbReference type="PROSITE-ProRule" id="PRU00221"/>
    </source>
</evidence>
<dbReference type="CDD" id="cd22147">
    <property type="entry name" value="F-box_SpPof1-like"/>
    <property type="match status" value="1"/>
</dbReference>
<dbReference type="Pfam" id="PF12937">
    <property type="entry name" value="F-box-like"/>
    <property type="match status" value="1"/>
</dbReference>
<dbReference type="EMBL" id="CAHR02000059">
    <property type="protein sequence ID" value="CCG81807.1"/>
    <property type="molecule type" value="Genomic_DNA"/>
</dbReference>
<feature type="region of interest" description="Disordered" evidence="4">
    <location>
        <begin position="1"/>
        <end position="37"/>
    </location>
</feature>
<dbReference type="InterPro" id="IPR019775">
    <property type="entry name" value="WD40_repeat_CS"/>
</dbReference>
<dbReference type="InterPro" id="IPR036322">
    <property type="entry name" value="WD40_repeat_dom_sf"/>
</dbReference>
<dbReference type="GO" id="GO:0005634">
    <property type="term" value="C:nucleus"/>
    <property type="evidence" value="ECO:0007669"/>
    <property type="project" value="TreeGrafter"/>
</dbReference>
<dbReference type="PANTHER" id="PTHR19849:SF1">
    <property type="entry name" value="F-BOX_WD REPEAT-CONTAINING PROTEIN 7"/>
    <property type="match status" value="1"/>
</dbReference>
<feature type="repeat" description="WD" evidence="3">
    <location>
        <begin position="720"/>
        <end position="759"/>
    </location>
</feature>
<dbReference type="InterPro" id="IPR036047">
    <property type="entry name" value="F-box-like_dom_sf"/>
</dbReference>
<dbReference type="GO" id="GO:0043130">
    <property type="term" value="F:ubiquitin binding"/>
    <property type="evidence" value="ECO:0007669"/>
    <property type="project" value="TreeGrafter"/>
</dbReference>
<dbReference type="GO" id="GO:0043161">
    <property type="term" value="P:proteasome-mediated ubiquitin-dependent protein catabolic process"/>
    <property type="evidence" value="ECO:0007669"/>
    <property type="project" value="TreeGrafter"/>
</dbReference>
<dbReference type="PRINTS" id="PR00320">
    <property type="entry name" value="GPROTEINBRPT"/>
</dbReference>
<dbReference type="PANTHER" id="PTHR19849">
    <property type="entry name" value="PHOSPHOLIPASE A-2-ACTIVATING PROTEIN"/>
    <property type="match status" value="1"/>
</dbReference>
<dbReference type="PROSITE" id="PS00678">
    <property type="entry name" value="WD_REPEATS_1"/>
    <property type="match status" value="1"/>
</dbReference>
<organism evidence="6 7">
    <name type="scientific">Taphrina deformans (strain PYCC 5710 / ATCC 11124 / CBS 356.35 / IMI 108563 / JCM 9778 / NBRC 8474)</name>
    <name type="common">Peach leaf curl fungus</name>
    <name type="synonym">Lalaria deformans</name>
    <dbReference type="NCBI Taxonomy" id="1097556"/>
    <lineage>
        <taxon>Eukaryota</taxon>
        <taxon>Fungi</taxon>
        <taxon>Dikarya</taxon>
        <taxon>Ascomycota</taxon>
        <taxon>Taphrinomycotina</taxon>
        <taxon>Taphrinomycetes</taxon>
        <taxon>Taphrinales</taxon>
        <taxon>Taphrinaceae</taxon>
        <taxon>Taphrina</taxon>
    </lineage>
</organism>
<dbReference type="AlphaFoldDB" id="R4XEL2"/>
<dbReference type="GO" id="GO:0005737">
    <property type="term" value="C:cytoplasm"/>
    <property type="evidence" value="ECO:0007669"/>
    <property type="project" value="TreeGrafter"/>
</dbReference>
<sequence length="843" mass="94573">METATPPNESSSIEPDTNRSKSTSDLTPNPHFGHFSLVPTTQTTTVVTTTTVSTKFPPLILKRPRKRVSDWDVTAYPLKDAPTPKELRSFTFEINGMVSEFVEETNPESALDTLQDIVAKLQKSPSHQHINEQVFSSQSSSRRNNKQDLNEFRKRQYSDTHRTEPNISSKRQHMSDTSHLKAAHENRNNPIAPKPARAGRSSDVLDDHSKSGGTGRNVSFDSTHMDDLITLDSVEPASQLDMTSPQSLSLPSPSASPRAFEYKDEGVDLDLRKATLVQGQESQLCDVLNDYPQATSVLEIPKMLDTFDDLPQGVQSYLMYHLLKRCSKTTLQVVAGIVNPALKRDFLDLLPYELSSHIISYLDVRSLTRAAQVSRRWRQLVDEDEYTWKNRLEKDQYYVEDGEFDRAVQQGWDIRTTPARGTKNRLEGQPSSQTAWIVKTQFAEMVDSGLKQPLVGRHLYKAIYQKHHVDYNTWMNPKREPKHLSFESHGRHVVTCLQLDDEKIITGSEDSNINIFDVRTGELRMTLEGHEGGVWALQYLGNTLVSGSTDRTVRIWDMSTGQCLQVLEGHTSTVRCLQILPMYSEDASSSGHIIITGSRDSTLRIWKLPEVAREAPASTPTQAKNPDELGSQYFLRSLLGHTQSVRALAADRDIVVSGSYDCSVRVWQIATGKCLWKLTGHAQKVYSVVLDYSQNRCISGSMDCKVKIWDFALGVCLHTLDGHTSLVGLLSLSHDRLVSAAADSTLRVWNPKTGRCVQSLTAHTGAITCFQHDGDKVISGSDGTLKLWDLKTGMCSRDLLVGLTYVWQVRFDERRCVAAVQRNSTTFIEVLDFGSDQERNSIV</sequence>
<keyword evidence="7" id="KW-1185">Reference proteome</keyword>
<proteinExistence type="predicted"/>
<feature type="repeat" description="WD" evidence="3">
    <location>
        <begin position="527"/>
        <end position="566"/>
    </location>
</feature>
<dbReference type="GO" id="GO:0051301">
    <property type="term" value="P:cell division"/>
    <property type="evidence" value="ECO:0007669"/>
    <property type="project" value="UniProtKB-KW"/>
</dbReference>
<dbReference type="PROSITE" id="PS50181">
    <property type="entry name" value="FBOX"/>
    <property type="match status" value="1"/>
</dbReference>
<feature type="repeat" description="WD" evidence="3">
    <location>
        <begin position="760"/>
        <end position="798"/>
    </location>
</feature>
<dbReference type="SMART" id="SM00320">
    <property type="entry name" value="WD40"/>
    <property type="match status" value="7"/>
</dbReference>
<gene>
    <name evidence="6" type="ORF">TAPDE_001666</name>
</gene>
<dbReference type="Gene3D" id="1.20.1280.50">
    <property type="match status" value="1"/>
</dbReference>
<evidence type="ECO:0000313" key="7">
    <source>
        <dbReference type="Proteomes" id="UP000013776"/>
    </source>
</evidence>
<dbReference type="Pfam" id="PF00400">
    <property type="entry name" value="WD40"/>
    <property type="match status" value="7"/>
</dbReference>
<evidence type="ECO:0000256" key="4">
    <source>
        <dbReference type="SAM" id="MobiDB-lite"/>
    </source>
</evidence>
<evidence type="ECO:0000256" key="1">
    <source>
        <dbReference type="ARBA" id="ARBA00022574"/>
    </source>
</evidence>
<dbReference type="InterPro" id="IPR001810">
    <property type="entry name" value="F-box_dom"/>
</dbReference>
<dbReference type="Proteomes" id="UP000013776">
    <property type="component" value="Unassembled WGS sequence"/>
</dbReference>
<protein>
    <submittedName>
        <fullName evidence="6">Cell division control protein Cdc4</fullName>
    </submittedName>
</protein>
<dbReference type="STRING" id="1097556.R4XEL2"/>
<keyword evidence="2" id="KW-0677">Repeat</keyword>
<feature type="region of interest" description="Disordered" evidence="4">
    <location>
        <begin position="239"/>
        <end position="259"/>
    </location>
</feature>
<feature type="compositionally biased region" description="Low complexity" evidence="4">
    <location>
        <begin position="244"/>
        <end position="257"/>
    </location>
</feature>
<dbReference type="CDD" id="cd00200">
    <property type="entry name" value="WD40"/>
    <property type="match status" value="1"/>
</dbReference>
<feature type="domain" description="F-box" evidence="5">
    <location>
        <begin position="344"/>
        <end position="391"/>
    </location>
</feature>
<dbReference type="eggNOG" id="KOG0274">
    <property type="taxonomic scope" value="Eukaryota"/>
</dbReference>
<dbReference type="GO" id="GO:0010992">
    <property type="term" value="P:ubiquitin recycling"/>
    <property type="evidence" value="ECO:0007669"/>
    <property type="project" value="TreeGrafter"/>
</dbReference>
<dbReference type="InterPro" id="IPR020472">
    <property type="entry name" value="WD40_PAC1"/>
</dbReference>
<accession>R4XEL2</accession>
<reference evidence="6 7" key="1">
    <citation type="journal article" date="2013" name="MBio">
        <title>Genome sequencing of the plant pathogen Taphrina deformans, the causal agent of peach leaf curl.</title>
        <authorList>
            <person name="Cisse O.H."/>
            <person name="Almeida J.M.G.C.F."/>
            <person name="Fonseca A."/>
            <person name="Kumar A.A."/>
            <person name="Salojaervi J."/>
            <person name="Overmyer K."/>
            <person name="Hauser P.M."/>
            <person name="Pagni M."/>
        </authorList>
    </citation>
    <scope>NUCLEOTIDE SEQUENCE [LARGE SCALE GENOMIC DNA]</scope>
    <source>
        <strain evidence="7">PYCC 5710 / ATCC 11124 / CBS 356.35 / IMI 108563 / JCM 9778 / NBRC 8474</strain>
    </source>
</reference>
<feature type="compositionally biased region" description="Polar residues" evidence="4">
    <location>
        <begin position="1"/>
        <end position="27"/>
    </location>
</feature>
<dbReference type="SUPFAM" id="SSF81383">
    <property type="entry name" value="F-box domain"/>
    <property type="match status" value="1"/>
</dbReference>
<dbReference type="PROSITE" id="PS50294">
    <property type="entry name" value="WD_REPEATS_REGION"/>
    <property type="match status" value="5"/>
</dbReference>